<accession>A0A0N4UUQ8</accession>
<dbReference type="InterPro" id="IPR014830">
    <property type="entry name" value="Glycolipid_transfer_prot_dom"/>
</dbReference>
<dbReference type="InterPro" id="IPR036497">
    <property type="entry name" value="GLTP_sf"/>
</dbReference>
<name>A0A0N4UUQ8_ENTVE</name>
<dbReference type="EMBL" id="UXUI01007143">
    <property type="protein sequence ID" value="VDD85706.1"/>
    <property type="molecule type" value="Genomic_DNA"/>
</dbReference>
<dbReference type="GO" id="GO:0016020">
    <property type="term" value="C:membrane"/>
    <property type="evidence" value="ECO:0007669"/>
    <property type="project" value="TreeGrafter"/>
</dbReference>
<dbReference type="GO" id="GO:1902388">
    <property type="term" value="F:ceramide 1-phosphate transfer activity"/>
    <property type="evidence" value="ECO:0007669"/>
    <property type="project" value="TreeGrafter"/>
</dbReference>
<dbReference type="PANTHER" id="PTHR10219">
    <property type="entry name" value="GLYCOLIPID TRANSFER PROTEIN-RELATED"/>
    <property type="match status" value="1"/>
</dbReference>
<dbReference type="OrthoDB" id="116883at2759"/>
<keyword evidence="3" id="KW-1185">Reference proteome</keyword>
<evidence type="ECO:0000313" key="4">
    <source>
        <dbReference type="WBParaSite" id="EVEC_0000114101-mRNA-1"/>
    </source>
</evidence>
<dbReference type="Gene3D" id="1.10.3520.10">
    <property type="entry name" value="Glycolipid transfer protein"/>
    <property type="match status" value="1"/>
</dbReference>
<dbReference type="PANTHER" id="PTHR10219:SF43">
    <property type="entry name" value="GLYCOLIPID TRANSFER PROTEIN DOMAIN-CONTAINING PROTEIN"/>
    <property type="match status" value="1"/>
</dbReference>
<organism evidence="4">
    <name type="scientific">Enterobius vermicularis</name>
    <name type="common">Human pinworm</name>
    <dbReference type="NCBI Taxonomy" id="51028"/>
    <lineage>
        <taxon>Eukaryota</taxon>
        <taxon>Metazoa</taxon>
        <taxon>Ecdysozoa</taxon>
        <taxon>Nematoda</taxon>
        <taxon>Chromadorea</taxon>
        <taxon>Rhabditida</taxon>
        <taxon>Spirurina</taxon>
        <taxon>Oxyuridomorpha</taxon>
        <taxon>Oxyuroidea</taxon>
        <taxon>Oxyuridae</taxon>
        <taxon>Enterobius</taxon>
    </lineage>
</organism>
<dbReference type="SUPFAM" id="SSF110004">
    <property type="entry name" value="Glycolipid transfer protein, GLTP"/>
    <property type="match status" value="1"/>
</dbReference>
<protein>
    <submittedName>
        <fullName evidence="4">GLTP domain-containing protein</fullName>
    </submittedName>
</protein>
<proteinExistence type="predicted"/>
<dbReference type="GO" id="GO:0005829">
    <property type="term" value="C:cytosol"/>
    <property type="evidence" value="ECO:0007669"/>
    <property type="project" value="TreeGrafter"/>
</dbReference>
<feature type="domain" description="Glycolipid transfer protein" evidence="1">
    <location>
        <begin position="26"/>
        <end position="166"/>
    </location>
</feature>
<evidence type="ECO:0000313" key="2">
    <source>
        <dbReference type="EMBL" id="VDD85706.1"/>
    </source>
</evidence>
<gene>
    <name evidence="2" type="ORF">EVEC_LOCUS849</name>
</gene>
<dbReference type="Proteomes" id="UP000274131">
    <property type="component" value="Unassembled WGS sequence"/>
</dbReference>
<dbReference type="AlphaFoldDB" id="A0A0N4UUQ8"/>
<reference evidence="4" key="1">
    <citation type="submission" date="2017-02" db="UniProtKB">
        <authorList>
            <consortium name="WormBaseParasite"/>
        </authorList>
    </citation>
    <scope>IDENTIFICATION</scope>
</reference>
<dbReference type="GO" id="GO:1902387">
    <property type="term" value="F:ceramide 1-phosphate binding"/>
    <property type="evidence" value="ECO:0007669"/>
    <property type="project" value="TreeGrafter"/>
</dbReference>
<evidence type="ECO:0000313" key="3">
    <source>
        <dbReference type="Proteomes" id="UP000274131"/>
    </source>
</evidence>
<dbReference type="WBParaSite" id="EVEC_0000114101-mRNA-1">
    <property type="protein sequence ID" value="EVEC_0000114101-mRNA-1"/>
    <property type="gene ID" value="EVEC_0000114101"/>
</dbReference>
<dbReference type="Pfam" id="PF08718">
    <property type="entry name" value="GLTP"/>
    <property type="match status" value="1"/>
</dbReference>
<sequence length="210" mass="23920">MTSAAFNAELVISHLEKACVEDGDVRLLDYIEAYRELNKLFASFGKIFTFVESDVRTKEQILDNYCTEDSEHYVTVKSMVNWEIKDGIPPKKEGSRTLLRLHRALEFLSEFLADLKDPKKGDQLSTLCRESYGRTLAKYHSFIIRNAVALASFTLGSREAFIKNLASQSNVVNPSEEQITETIDRLISASKIVYQRVQVIYSDNQLLDLP</sequence>
<reference evidence="2 3" key="2">
    <citation type="submission" date="2018-10" db="EMBL/GenBank/DDBJ databases">
        <authorList>
            <consortium name="Pathogen Informatics"/>
        </authorList>
    </citation>
    <scope>NUCLEOTIDE SEQUENCE [LARGE SCALE GENOMIC DNA]</scope>
</reference>
<evidence type="ECO:0000259" key="1">
    <source>
        <dbReference type="Pfam" id="PF08718"/>
    </source>
</evidence>